<keyword evidence="1" id="KW-0732">Signal</keyword>
<feature type="chain" id="PRO_5025481131" description="Concanavalin A-like lectin/glucanase" evidence="1">
    <location>
        <begin position="22"/>
        <end position="241"/>
    </location>
</feature>
<evidence type="ECO:0000313" key="3">
    <source>
        <dbReference type="Proteomes" id="UP000800092"/>
    </source>
</evidence>
<evidence type="ECO:0000256" key="1">
    <source>
        <dbReference type="SAM" id="SignalP"/>
    </source>
</evidence>
<protein>
    <recommendedName>
        <fullName evidence="4">Concanavalin A-like lectin/glucanase</fullName>
    </recommendedName>
</protein>
<keyword evidence="3" id="KW-1185">Reference proteome</keyword>
<evidence type="ECO:0000313" key="2">
    <source>
        <dbReference type="EMBL" id="KAF2235868.1"/>
    </source>
</evidence>
<organism evidence="2 3">
    <name type="scientific">Viridothelium virens</name>
    <name type="common">Speckled blister lichen</name>
    <name type="synonym">Trypethelium virens</name>
    <dbReference type="NCBI Taxonomy" id="1048519"/>
    <lineage>
        <taxon>Eukaryota</taxon>
        <taxon>Fungi</taxon>
        <taxon>Dikarya</taxon>
        <taxon>Ascomycota</taxon>
        <taxon>Pezizomycotina</taxon>
        <taxon>Dothideomycetes</taxon>
        <taxon>Dothideomycetes incertae sedis</taxon>
        <taxon>Trypetheliales</taxon>
        <taxon>Trypetheliaceae</taxon>
        <taxon>Viridothelium</taxon>
    </lineage>
</organism>
<dbReference type="OrthoDB" id="5086500at2759"/>
<dbReference type="EMBL" id="ML991788">
    <property type="protein sequence ID" value="KAF2235868.1"/>
    <property type="molecule type" value="Genomic_DNA"/>
</dbReference>
<proteinExistence type="predicted"/>
<feature type="signal peptide" evidence="1">
    <location>
        <begin position="1"/>
        <end position="21"/>
    </location>
</feature>
<evidence type="ECO:0008006" key="4">
    <source>
        <dbReference type="Google" id="ProtNLM"/>
    </source>
</evidence>
<dbReference type="AlphaFoldDB" id="A0A6A6HDF4"/>
<dbReference type="Proteomes" id="UP000800092">
    <property type="component" value="Unassembled WGS sequence"/>
</dbReference>
<sequence>MHSVGQIFATILAISATLVSAKPRHDDSITFGPTIYASGKQDIIKFVTTTYPGAIPSNQKGNGLFLWPGLTNSTGDLIQSVVGSYPPGASECSGANVNTEWCISSEVYGLDASGNTNQFVGQLTTLDATPSNGLKITYTLTDPSAYTWTQVVTDAVTGKEMATYTKNSGPMTIFEASVECQDCSPTIADQTYVNTTITFAEADKTWSSVPEAESGATFTTPTTSDGGVTWTIAKITFPAES</sequence>
<gene>
    <name evidence="2" type="ORF">EV356DRAFT_575393</name>
</gene>
<accession>A0A6A6HDF4</accession>
<reference evidence="2" key="1">
    <citation type="journal article" date="2020" name="Stud. Mycol.">
        <title>101 Dothideomycetes genomes: a test case for predicting lifestyles and emergence of pathogens.</title>
        <authorList>
            <person name="Haridas S."/>
            <person name="Albert R."/>
            <person name="Binder M."/>
            <person name="Bloem J."/>
            <person name="Labutti K."/>
            <person name="Salamov A."/>
            <person name="Andreopoulos B."/>
            <person name="Baker S."/>
            <person name="Barry K."/>
            <person name="Bills G."/>
            <person name="Bluhm B."/>
            <person name="Cannon C."/>
            <person name="Castanera R."/>
            <person name="Culley D."/>
            <person name="Daum C."/>
            <person name="Ezra D."/>
            <person name="Gonzalez J."/>
            <person name="Henrissat B."/>
            <person name="Kuo A."/>
            <person name="Liang C."/>
            <person name="Lipzen A."/>
            <person name="Lutzoni F."/>
            <person name="Magnuson J."/>
            <person name="Mondo S."/>
            <person name="Nolan M."/>
            <person name="Ohm R."/>
            <person name="Pangilinan J."/>
            <person name="Park H.-J."/>
            <person name="Ramirez L."/>
            <person name="Alfaro M."/>
            <person name="Sun H."/>
            <person name="Tritt A."/>
            <person name="Yoshinaga Y."/>
            <person name="Zwiers L.-H."/>
            <person name="Turgeon B."/>
            <person name="Goodwin S."/>
            <person name="Spatafora J."/>
            <person name="Crous P."/>
            <person name="Grigoriev I."/>
        </authorList>
    </citation>
    <scope>NUCLEOTIDE SEQUENCE</scope>
    <source>
        <strain evidence="2">Tuck. ex Michener</strain>
    </source>
</reference>
<name>A0A6A6HDF4_VIRVR</name>